<evidence type="ECO:0000256" key="1">
    <source>
        <dbReference type="SAM" id="Phobius"/>
    </source>
</evidence>
<organism evidence="2 3">
    <name type="scientific">Chitiniphilus purpureus</name>
    <dbReference type="NCBI Taxonomy" id="2981137"/>
    <lineage>
        <taxon>Bacteria</taxon>
        <taxon>Pseudomonadati</taxon>
        <taxon>Pseudomonadota</taxon>
        <taxon>Betaproteobacteria</taxon>
        <taxon>Neisseriales</taxon>
        <taxon>Chitinibacteraceae</taxon>
        <taxon>Chitiniphilus</taxon>
    </lineage>
</organism>
<dbReference type="InterPro" id="IPR021494">
    <property type="entry name" value="DUF3149"/>
</dbReference>
<keyword evidence="1" id="KW-0812">Transmembrane</keyword>
<proteinExistence type="predicted"/>
<protein>
    <submittedName>
        <fullName evidence="2">DUF3149 domain-containing protein</fullName>
    </submittedName>
</protein>
<evidence type="ECO:0000313" key="2">
    <source>
        <dbReference type="EMBL" id="UXY17025.1"/>
    </source>
</evidence>
<gene>
    <name evidence="2" type="ORF">N8I74_08450</name>
</gene>
<name>A0ABY6DRM0_9NEIS</name>
<keyword evidence="1" id="KW-0472">Membrane</keyword>
<dbReference type="RefSeq" id="WP_263126453.1">
    <property type="nucleotide sequence ID" value="NZ_CP106753.1"/>
</dbReference>
<accession>A0ABY6DRM0</accession>
<reference evidence="2" key="1">
    <citation type="submission" date="2022-10" db="EMBL/GenBank/DDBJ databases">
        <title>Chitiniphilus purpureus sp. nov., a novel chitin-degrading bacterium isolated from crawfish pond sediment.</title>
        <authorList>
            <person name="Li K."/>
        </authorList>
    </citation>
    <scope>NUCLEOTIDE SEQUENCE</scope>
    <source>
        <strain evidence="2">CD1</strain>
    </source>
</reference>
<feature type="transmembrane region" description="Helical" evidence="1">
    <location>
        <begin position="14"/>
        <end position="36"/>
    </location>
</feature>
<keyword evidence="3" id="KW-1185">Reference proteome</keyword>
<keyword evidence="1" id="KW-1133">Transmembrane helix</keyword>
<dbReference type="EMBL" id="CP106753">
    <property type="protein sequence ID" value="UXY17025.1"/>
    <property type="molecule type" value="Genomic_DNA"/>
</dbReference>
<sequence>MENTPLQTLFMSEIGLLSLFTIGFMIVMAAYLFYFVRRNVRQETAAQREREARH</sequence>
<dbReference type="Pfam" id="PF11346">
    <property type="entry name" value="DUF3149"/>
    <property type="match status" value="1"/>
</dbReference>
<evidence type="ECO:0000313" key="3">
    <source>
        <dbReference type="Proteomes" id="UP001061302"/>
    </source>
</evidence>
<dbReference type="Proteomes" id="UP001061302">
    <property type="component" value="Chromosome"/>
</dbReference>